<keyword evidence="3" id="KW-1185">Reference proteome</keyword>
<dbReference type="AlphaFoldDB" id="L9Z1C4"/>
<gene>
    <name evidence="2" type="ORF">C486_09245</name>
</gene>
<name>L9Z1C4_9EURY</name>
<feature type="compositionally biased region" description="Basic residues" evidence="1">
    <location>
        <begin position="32"/>
        <end position="41"/>
    </location>
</feature>
<feature type="region of interest" description="Disordered" evidence="1">
    <location>
        <begin position="1"/>
        <end position="41"/>
    </location>
</feature>
<evidence type="ECO:0000256" key="1">
    <source>
        <dbReference type="SAM" id="MobiDB-lite"/>
    </source>
</evidence>
<evidence type="ECO:0000313" key="3">
    <source>
        <dbReference type="Proteomes" id="UP000011592"/>
    </source>
</evidence>
<reference evidence="2 3" key="1">
    <citation type="journal article" date="2014" name="PLoS Genet.">
        <title>Phylogenetically driven sequencing of extremely halophilic archaea reveals strategies for static and dynamic osmo-response.</title>
        <authorList>
            <person name="Becker E.A."/>
            <person name="Seitzer P.M."/>
            <person name="Tritt A."/>
            <person name="Larsen D."/>
            <person name="Krusor M."/>
            <person name="Yao A.I."/>
            <person name="Wu D."/>
            <person name="Madern D."/>
            <person name="Eisen J.A."/>
            <person name="Darling A.E."/>
            <person name="Facciotti M.T."/>
        </authorList>
    </citation>
    <scope>NUCLEOTIDE SEQUENCE [LARGE SCALE GENOMIC DNA]</scope>
    <source>
        <strain evidence="2 3">JCM 14663</strain>
    </source>
</reference>
<comment type="caution">
    <text evidence="2">The sequence shown here is derived from an EMBL/GenBank/DDBJ whole genome shotgun (WGS) entry which is preliminary data.</text>
</comment>
<evidence type="ECO:0000313" key="2">
    <source>
        <dbReference type="EMBL" id="ELY80179.1"/>
    </source>
</evidence>
<proteinExistence type="predicted"/>
<dbReference type="PATRIC" id="fig|1230459.4.peg.1846"/>
<accession>L9Z1C4</accession>
<dbReference type="EMBL" id="AOIJ01000048">
    <property type="protein sequence ID" value="ELY80179.1"/>
    <property type="molecule type" value="Genomic_DNA"/>
</dbReference>
<dbReference type="Proteomes" id="UP000011592">
    <property type="component" value="Unassembled WGS sequence"/>
</dbReference>
<protein>
    <submittedName>
        <fullName evidence="2">Uncharacterized protein</fullName>
    </submittedName>
</protein>
<sequence length="41" mass="4536">MLDPMAVPLESTAEPSGPYSTGRSGERTDRSARRRRTVRST</sequence>
<organism evidence="2 3">
    <name type="scientific">Natrinema gari JCM 14663</name>
    <dbReference type="NCBI Taxonomy" id="1230459"/>
    <lineage>
        <taxon>Archaea</taxon>
        <taxon>Methanobacteriati</taxon>
        <taxon>Methanobacteriota</taxon>
        <taxon>Stenosarchaea group</taxon>
        <taxon>Halobacteria</taxon>
        <taxon>Halobacteriales</taxon>
        <taxon>Natrialbaceae</taxon>
        <taxon>Natrinema</taxon>
    </lineage>
</organism>